<feature type="region of interest" description="Disordered" evidence="1">
    <location>
        <begin position="1"/>
        <end position="29"/>
    </location>
</feature>
<feature type="domain" description="3'-5' exonuclease" evidence="2">
    <location>
        <begin position="280"/>
        <end position="453"/>
    </location>
</feature>
<organism evidence="3 4">
    <name type="scientific">Naegleria fowleri</name>
    <name type="common">Brain eating amoeba</name>
    <dbReference type="NCBI Taxonomy" id="5763"/>
    <lineage>
        <taxon>Eukaryota</taxon>
        <taxon>Discoba</taxon>
        <taxon>Heterolobosea</taxon>
        <taxon>Tetramitia</taxon>
        <taxon>Eutetramitia</taxon>
        <taxon>Vahlkampfiidae</taxon>
        <taxon>Naegleria</taxon>
    </lineage>
</organism>
<protein>
    <recommendedName>
        <fullName evidence="2">3'-5' exonuclease domain-containing protein</fullName>
    </recommendedName>
</protein>
<keyword evidence="4" id="KW-1185">Reference proteome</keyword>
<dbReference type="InterPro" id="IPR036397">
    <property type="entry name" value="RNaseH_sf"/>
</dbReference>
<dbReference type="OMA" id="HETREGF"/>
<dbReference type="AlphaFoldDB" id="A0A6A5C527"/>
<dbReference type="VEuPathDB" id="AmoebaDB:FDP41_013643"/>
<dbReference type="GO" id="GO:0006139">
    <property type="term" value="P:nucleobase-containing compound metabolic process"/>
    <property type="evidence" value="ECO:0007669"/>
    <property type="project" value="InterPro"/>
</dbReference>
<evidence type="ECO:0000256" key="1">
    <source>
        <dbReference type="SAM" id="MobiDB-lite"/>
    </source>
</evidence>
<evidence type="ECO:0000259" key="2">
    <source>
        <dbReference type="Pfam" id="PF01612"/>
    </source>
</evidence>
<dbReference type="GO" id="GO:0003676">
    <property type="term" value="F:nucleic acid binding"/>
    <property type="evidence" value="ECO:0007669"/>
    <property type="project" value="InterPro"/>
</dbReference>
<evidence type="ECO:0000313" key="4">
    <source>
        <dbReference type="Proteomes" id="UP000444721"/>
    </source>
</evidence>
<dbReference type="OrthoDB" id="10323748at2759"/>
<dbReference type="VEuPathDB" id="AmoebaDB:NfTy_027460"/>
<dbReference type="RefSeq" id="XP_044565142.1">
    <property type="nucleotide sequence ID" value="XM_044704296.1"/>
</dbReference>
<dbReference type="Proteomes" id="UP000444721">
    <property type="component" value="Unassembled WGS sequence"/>
</dbReference>
<dbReference type="InterPro" id="IPR012337">
    <property type="entry name" value="RNaseH-like_sf"/>
</dbReference>
<evidence type="ECO:0000313" key="3">
    <source>
        <dbReference type="EMBL" id="KAF0980429.1"/>
    </source>
</evidence>
<dbReference type="InterPro" id="IPR002562">
    <property type="entry name" value="3'-5'_exonuclease_dom"/>
</dbReference>
<proteinExistence type="predicted"/>
<comment type="caution">
    <text evidence="3">The sequence shown here is derived from an EMBL/GenBank/DDBJ whole genome shotgun (WGS) entry which is preliminary data.</text>
</comment>
<reference evidence="3 4" key="1">
    <citation type="journal article" date="2019" name="Sci. Rep.">
        <title>Nanopore sequencing improves the draft genome of the human pathogenic amoeba Naegleria fowleri.</title>
        <authorList>
            <person name="Liechti N."/>
            <person name="Schurch N."/>
            <person name="Bruggmann R."/>
            <person name="Wittwer M."/>
        </authorList>
    </citation>
    <scope>NUCLEOTIDE SEQUENCE [LARGE SCALE GENOMIC DNA]</scope>
    <source>
        <strain evidence="3 4">ATCC 30894</strain>
    </source>
</reference>
<dbReference type="GO" id="GO:0008408">
    <property type="term" value="F:3'-5' exonuclease activity"/>
    <property type="evidence" value="ECO:0007669"/>
    <property type="project" value="InterPro"/>
</dbReference>
<name>A0A6A5C527_NAEFO</name>
<dbReference type="Pfam" id="PF01612">
    <property type="entry name" value="DNA_pol_A_exo1"/>
    <property type="match status" value="1"/>
</dbReference>
<dbReference type="SUPFAM" id="SSF53098">
    <property type="entry name" value="Ribonuclease H-like"/>
    <property type="match status" value="1"/>
</dbReference>
<gene>
    <name evidence="3" type="ORF">FDP41_013643</name>
</gene>
<sequence length="515" mass="60081">MKRKLDQQHQHKNTKSSSPQLYESSKKKKTEIKSFHEKINRLIDNMDGDDETQLIIFINNCMKYFGQVNDSTDEHKMICLDMDIIKDKLSALLPKLVKLFTKDFIKIHSEKLLGAVIEHSADDRSILKCKTRLPLFFMQQHAKDNTLLQSCVTELIVTNILSYVGMINLYTGKACSSIGQALSCNNYFKQPKAEFSKHVFKLIQEDYSSKFVIETTNEGKSIIVWNKKVYDVIVHEKHESLSNIQNGVLLNHFNHVSYSDCLCITTHLRDLDEKIWKLFMDKKQDIVPFVIDTEWNGNDTNEMGCRVLQLSTSKVCMVLLVDFEERPPEFLTNFLFDNSYKKIGFGLCTDMIKLNNWLVHHDITPLDINFRTDMHETREGFIEGDPFNLGLHKLTLFCGDSSRSYIFDNKLKYPDYKWEPYDILPWTPKGNKRLEYAAIDVLTGYHLFENISSPLNHLFTLKLKMKHWSQDQIRSQRIFSSFSTFLKTSHASKWYNLSHSTLKHGIRLAFHKNIC</sequence>
<dbReference type="EMBL" id="VFQX01000019">
    <property type="protein sequence ID" value="KAF0980429.1"/>
    <property type="molecule type" value="Genomic_DNA"/>
</dbReference>
<dbReference type="GeneID" id="68120858"/>
<accession>A0A6A5C527</accession>
<dbReference type="Gene3D" id="3.30.420.10">
    <property type="entry name" value="Ribonuclease H-like superfamily/Ribonuclease H"/>
    <property type="match status" value="1"/>
</dbReference>